<evidence type="ECO:0000313" key="2">
    <source>
        <dbReference type="EMBL" id="QJW97724.1"/>
    </source>
</evidence>
<dbReference type="InterPro" id="IPR013830">
    <property type="entry name" value="SGNH_hydro"/>
</dbReference>
<reference evidence="3" key="1">
    <citation type="submission" date="2020-05" db="EMBL/GenBank/DDBJ databases">
        <title>Frigoriglobus tundricola gen. nov., sp. nov., a psychrotolerant cellulolytic planctomycete of the family Gemmataceae with two divergent copies of 16S rRNA gene.</title>
        <authorList>
            <person name="Kulichevskaya I.S."/>
            <person name="Ivanova A.A."/>
            <person name="Naumoff D.G."/>
            <person name="Beletsky A.V."/>
            <person name="Rijpstra W.I.C."/>
            <person name="Sinninghe Damste J.S."/>
            <person name="Mardanov A.V."/>
            <person name="Ravin N.V."/>
            <person name="Dedysh S.N."/>
        </authorList>
    </citation>
    <scope>NUCLEOTIDE SEQUENCE [LARGE SCALE GENOMIC DNA]</scope>
    <source>
        <strain evidence="3">PL17</strain>
    </source>
</reference>
<dbReference type="EMBL" id="CP053452">
    <property type="protein sequence ID" value="QJW97724.1"/>
    <property type="molecule type" value="Genomic_DNA"/>
</dbReference>
<dbReference type="AlphaFoldDB" id="A0A6M5YW81"/>
<dbReference type="Gene3D" id="3.40.50.1110">
    <property type="entry name" value="SGNH hydrolase"/>
    <property type="match status" value="1"/>
</dbReference>
<accession>A0A6M5YW81</accession>
<evidence type="ECO:0000313" key="3">
    <source>
        <dbReference type="Proteomes" id="UP000503447"/>
    </source>
</evidence>
<dbReference type="InterPro" id="IPR036514">
    <property type="entry name" value="SGNH_hydro_sf"/>
</dbReference>
<proteinExistence type="predicted"/>
<dbReference type="PANTHER" id="PTHR30383">
    <property type="entry name" value="THIOESTERASE 1/PROTEASE 1/LYSOPHOSPHOLIPASE L1"/>
    <property type="match status" value="1"/>
</dbReference>
<dbReference type="RefSeq" id="WP_171473043.1">
    <property type="nucleotide sequence ID" value="NZ_CP053452.2"/>
</dbReference>
<organism evidence="2 3">
    <name type="scientific">Frigoriglobus tundricola</name>
    <dbReference type="NCBI Taxonomy" id="2774151"/>
    <lineage>
        <taxon>Bacteria</taxon>
        <taxon>Pseudomonadati</taxon>
        <taxon>Planctomycetota</taxon>
        <taxon>Planctomycetia</taxon>
        <taxon>Gemmatales</taxon>
        <taxon>Gemmataceae</taxon>
        <taxon>Frigoriglobus</taxon>
    </lineage>
</organism>
<protein>
    <recommendedName>
        <fullName evidence="1">SGNH hydrolase-type esterase domain-containing protein</fullName>
    </recommendedName>
</protein>
<name>A0A6M5YW81_9BACT</name>
<dbReference type="GO" id="GO:0004622">
    <property type="term" value="F:phosphatidylcholine lysophospholipase activity"/>
    <property type="evidence" value="ECO:0007669"/>
    <property type="project" value="TreeGrafter"/>
</dbReference>
<gene>
    <name evidence="2" type="ORF">FTUN_5302</name>
</gene>
<dbReference type="Proteomes" id="UP000503447">
    <property type="component" value="Chromosome"/>
</dbReference>
<dbReference type="SUPFAM" id="SSF52266">
    <property type="entry name" value="SGNH hydrolase"/>
    <property type="match status" value="1"/>
</dbReference>
<dbReference type="PANTHER" id="PTHR30383:SF32">
    <property type="entry name" value="SGNH-HYDROLASE"/>
    <property type="match status" value="1"/>
</dbReference>
<dbReference type="Pfam" id="PF13472">
    <property type="entry name" value="Lipase_GDSL_2"/>
    <property type="match status" value="1"/>
</dbReference>
<keyword evidence="3" id="KW-1185">Reference proteome</keyword>
<dbReference type="InterPro" id="IPR051532">
    <property type="entry name" value="Ester_Hydrolysis_Enzymes"/>
</dbReference>
<evidence type="ECO:0000259" key="1">
    <source>
        <dbReference type="Pfam" id="PF13472"/>
    </source>
</evidence>
<sequence>MRNDENLGQLYAGERPSVLFLGDSITDFLQNDAGGPVWDEYYAPLGAMDFGVAAVRTAHVLWQVESGQVAVAAPKVVVLLIGSNNLGLGQDPTEVAAGIAKIVYELGVQVPDTRVLLLGLLPRGFSATDPFRAQIAEVNSMISYLDDGYRVNYMDIGWLFPSPDGSISPDVMSDGAHPTLWGYQLYTSLVLPALKDLLDP</sequence>
<dbReference type="KEGG" id="ftj:FTUN_5302"/>
<feature type="domain" description="SGNH hydrolase-type esterase" evidence="1">
    <location>
        <begin position="20"/>
        <end position="185"/>
    </location>
</feature>